<evidence type="ECO:0000313" key="1">
    <source>
        <dbReference type="EMBL" id="NEM92148.1"/>
    </source>
</evidence>
<name>A0A7C9PPI4_9MICO</name>
<reference evidence="1 2" key="1">
    <citation type="journal article" date="2014" name="Int. J. Syst. Evol. Microbiol.">
        <title>Description of Galbitalea soli gen. nov., sp. nov., and Frondihabitans sucicola sp. nov.</title>
        <authorList>
            <person name="Kim S.J."/>
            <person name="Lim J.M."/>
            <person name="Ahn J.H."/>
            <person name="Weon H.Y."/>
            <person name="Hamada M."/>
            <person name="Suzuki K."/>
            <person name="Ahn T.Y."/>
            <person name="Kwon S.W."/>
        </authorList>
    </citation>
    <scope>NUCLEOTIDE SEQUENCE [LARGE SCALE GENOMIC DNA]</scope>
    <source>
        <strain evidence="1 2">NBRC 108727</strain>
    </source>
</reference>
<proteinExistence type="predicted"/>
<keyword evidence="2" id="KW-1185">Reference proteome</keyword>
<organism evidence="1 2">
    <name type="scientific">Galbitalea soli</name>
    <dbReference type="NCBI Taxonomy" id="1268042"/>
    <lineage>
        <taxon>Bacteria</taxon>
        <taxon>Bacillati</taxon>
        <taxon>Actinomycetota</taxon>
        <taxon>Actinomycetes</taxon>
        <taxon>Micrococcales</taxon>
        <taxon>Microbacteriaceae</taxon>
        <taxon>Galbitalea</taxon>
    </lineage>
</organism>
<evidence type="ECO:0000313" key="2">
    <source>
        <dbReference type="Proteomes" id="UP000479756"/>
    </source>
</evidence>
<gene>
    <name evidence="1" type="ORF">G3T37_12365</name>
</gene>
<dbReference type="Proteomes" id="UP000479756">
    <property type="component" value="Unassembled WGS sequence"/>
</dbReference>
<dbReference type="RefSeq" id="WP_163474209.1">
    <property type="nucleotide sequence ID" value="NZ_JAAGWZ010000004.1"/>
</dbReference>
<dbReference type="AlphaFoldDB" id="A0A7C9PPI4"/>
<dbReference type="EMBL" id="JAAGWZ010000004">
    <property type="protein sequence ID" value="NEM92148.1"/>
    <property type="molecule type" value="Genomic_DNA"/>
</dbReference>
<accession>A0A7C9PPI4</accession>
<sequence length="140" mass="14662">MLFAYPSTRRAGGRPRHRGRAAAIAALVAVLAIVLSGCAPRPAPAAHPLVGKTLRVVEHELGRVPSPIYDLSAPIVNVKPAFSLNGPQGDWVVVTACGAMSNKRGDVVVGIIPLARYTADLWAKAEAGGFDSLLAECSKR</sequence>
<comment type="caution">
    <text evidence="1">The sequence shown here is derived from an EMBL/GenBank/DDBJ whole genome shotgun (WGS) entry which is preliminary data.</text>
</comment>
<protein>
    <submittedName>
        <fullName evidence="1">Uncharacterized protein</fullName>
    </submittedName>
</protein>